<evidence type="ECO:0000313" key="3">
    <source>
        <dbReference type="Proteomes" id="UP001239994"/>
    </source>
</evidence>
<feature type="region of interest" description="Disordered" evidence="1">
    <location>
        <begin position="87"/>
        <end position="109"/>
    </location>
</feature>
<dbReference type="AlphaFoldDB" id="A0AAD8ZEQ1"/>
<protein>
    <recommendedName>
        <fullName evidence="4">Leukemia NUP98 fusion partner 1</fullName>
    </recommendedName>
</protein>
<feature type="non-terminal residue" evidence="2">
    <location>
        <position position="276"/>
    </location>
</feature>
<gene>
    <name evidence="2" type="ORF">P4O66_009696</name>
</gene>
<dbReference type="InterPro" id="IPR029280">
    <property type="entry name" value="LNP1"/>
</dbReference>
<feature type="region of interest" description="Disordered" evidence="1">
    <location>
        <begin position="1"/>
        <end position="44"/>
    </location>
</feature>
<name>A0AAD8ZEQ1_9TELE</name>
<proteinExistence type="predicted"/>
<feature type="compositionally biased region" description="Basic and acidic residues" evidence="1">
    <location>
        <begin position="89"/>
        <end position="99"/>
    </location>
</feature>
<comment type="caution">
    <text evidence="2">The sequence shown here is derived from an EMBL/GenBank/DDBJ whole genome shotgun (WGS) entry which is preliminary data.</text>
</comment>
<evidence type="ECO:0000313" key="2">
    <source>
        <dbReference type="EMBL" id="KAK1796673.1"/>
    </source>
</evidence>
<dbReference type="PANTHER" id="PTHR35667">
    <property type="entry name" value="LEUKEMIA NUP98 FUSION PARTNER 1"/>
    <property type="match status" value="1"/>
</dbReference>
<feature type="compositionally biased region" description="Polar residues" evidence="1">
    <location>
        <begin position="1"/>
        <end position="26"/>
    </location>
</feature>
<dbReference type="PANTHER" id="PTHR35667:SF1">
    <property type="entry name" value="LEUKEMIA NUP98 FUSION PARTNER 1"/>
    <property type="match status" value="1"/>
</dbReference>
<sequence>ETTSAPPQREQQTQHQSSSSGCSPAQCTYPAGSNLPRPQPGLPLRLQKEFHTPGFKLSLRLLPAIVMDNEDDDDSNFTKWMSSYWGHGAGEDQTKEQKRSFRRPRSTTVGRRASLPCMSQLEPLQLKHLCIATMPPTPTNLKSYEEKEKHTHPVSSDQNSWMKWGGKAGGSSNVSGLPEAFEMLHLCKHRVMSLSDANNVCLICHEKLCNERSTGGAKNLHYTHRFHKEVTRPGQEACRCCVSSSAICEQRKEVPFCSGQEEYRLPRLQQSLRQQR</sequence>
<organism evidence="2 3">
    <name type="scientific">Electrophorus voltai</name>
    <dbReference type="NCBI Taxonomy" id="2609070"/>
    <lineage>
        <taxon>Eukaryota</taxon>
        <taxon>Metazoa</taxon>
        <taxon>Chordata</taxon>
        <taxon>Craniata</taxon>
        <taxon>Vertebrata</taxon>
        <taxon>Euteleostomi</taxon>
        <taxon>Actinopterygii</taxon>
        <taxon>Neopterygii</taxon>
        <taxon>Teleostei</taxon>
        <taxon>Ostariophysi</taxon>
        <taxon>Gymnotiformes</taxon>
        <taxon>Gymnotoidei</taxon>
        <taxon>Gymnotidae</taxon>
        <taxon>Electrophorus</taxon>
    </lineage>
</organism>
<dbReference type="Pfam" id="PF15419">
    <property type="entry name" value="LNP1"/>
    <property type="match status" value="1"/>
</dbReference>
<dbReference type="Proteomes" id="UP001239994">
    <property type="component" value="Unassembled WGS sequence"/>
</dbReference>
<dbReference type="EMBL" id="JAROKS010000015">
    <property type="protein sequence ID" value="KAK1796673.1"/>
    <property type="molecule type" value="Genomic_DNA"/>
</dbReference>
<keyword evidence="3" id="KW-1185">Reference proteome</keyword>
<evidence type="ECO:0000256" key="1">
    <source>
        <dbReference type="SAM" id="MobiDB-lite"/>
    </source>
</evidence>
<accession>A0AAD8ZEQ1</accession>
<evidence type="ECO:0008006" key="4">
    <source>
        <dbReference type="Google" id="ProtNLM"/>
    </source>
</evidence>
<reference evidence="2" key="1">
    <citation type="submission" date="2023-03" db="EMBL/GenBank/DDBJ databases">
        <title>Electrophorus voltai genome.</title>
        <authorList>
            <person name="Bian C."/>
        </authorList>
    </citation>
    <scope>NUCLEOTIDE SEQUENCE</scope>
    <source>
        <strain evidence="2">CB-2022</strain>
        <tissue evidence="2">Muscle</tissue>
    </source>
</reference>